<protein>
    <submittedName>
        <fullName evidence="8">Transmembrane protein 176l.4</fullName>
    </submittedName>
</protein>
<name>A0A8B9L0S8_ASTMX</name>
<evidence type="ECO:0000256" key="2">
    <source>
        <dbReference type="ARBA" id="ARBA00006022"/>
    </source>
</evidence>
<dbReference type="AlphaFoldDB" id="A0A8B9L0S8"/>
<evidence type="ECO:0000256" key="1">
    <source>
        <dbReference type="ARBA" id="ARBA00004141"/>
    </source>
</evidence>
<proteinExistence type="inferred from homology"/>
<comment type="subcellular location">
    <subcellularLocation>
        <location evidence="1">Membrane</location>
        <topology evidence="1">Multi-pass membrane protein</topology>
    </subcellularLocation>
</comment>
<evidence type="ECO:0000256" key="5">
    <source>
        <dbReference type="ARBA" id="ARBA00022989"/>
    </source>
</evidence>
<evidence type="ECO:0000313" key="9">
    <source>
        <dbReference type="Proteomes" id="UP000694621"/>
    </source>
</evidence>
<evidence type="ECO:0000256" key="4">
    <source>
        <dbReference type="ARBA" id="ARBA00022692"/>
    </source>
</evidence>
<dbReference type="InterPro" id="IPR007237">
    <property type="entry name" value="CD20-like"/>
</dbReference>
<reference evidence="8" key="1">
    <citation type="submission" date="2025-08" db="UniProtKB">
        <authorList>
            <consortium name="Ensembl"/>
        </authorList>
    </citation>
    <scope>IDENTIFICATION</scope>
</reference>
<sequence>MSVTMTKADGVTVLTVTSNPKSRCPLLCQILGTLCCSPFYFVSGGLKQQLGSSHTLLGTLQIMVGVITMGFGGIVRSVGWSWWLYDGCFWIGAVFIAAGIVCILVKRFPSPCLICFSILVNLASFGVAVTAIVYYSMELDRMVWNYSCDRNGWNDGYRYGYRYGTTTTGPTTANEENCERYKYMLKMTYGGMIIMMLVLSFLLVCVTISSCVLSVKALCKNYKENEMEDPELQKPLMDEVLSSPAC</sequence>
<feature type="transmembrane region" description="Helical" evidence="7">
    <location>
        <begin position="56"/>
        <end position="76"/>
    </location>
</feature>
<dbReference type="OMA" id="KALCYNP"/>
<feature type="transmembrane region" description="Helical" evidence="7">
    <location>
        <begin position="82"/>
        <end position="105"/>
    </location>
</feature>
<accession>A0A8B9L0S8</accession>
<keyword evidence="5 7" id="KW-1133">Transmembrane helix</keyword>
<evidence type="ECO:0000256" key="3">
    <source>
        <dbReference type="ARBA" id="ARBA00022553"/>
    </source>
</evidence>
<dbReference type="PANTHER" id="PTHR15756">
    <property type="entry name" value="LR8/HCA112"/>
    <property type="match status" value="1"/>
</dbReference>
<keyword evidence="4 7" id="KW-0812">Transmembrane</keyword>
<keyword evidence="6 7" id="KW-0472">Membrane</keyword>
<dbReference type="PANTHER" id="PTHR15756:SF6">
    <property type="entry name" value="TRANSMEMBRANE PROTEIN 176A"/>
    <property type="match status" value="1"/>
</dbReference>
<dbReference type="Ensembl" id="ENSAMXT00005047271.1">
    <property type="protein sequence ID" value="ENSAMXP00005043486.1"/>
    <property type="gene ID" value="ENSAMXG00005020241.1"/>
</dbReference>
<keyword evidence="3" id="KW-0597">Phosphoprotein</keyword>
<dbReference type="InterPro" id="IPR009281">
    <property type="entry name" value="TMEM176A/TMEM176B"/>
</dbReference>
<comment type="similarity">
    <text evidence="2">Belongs to the TMEM176 family.</text>
</comment>
<organism evidence="8 9">
    <name type="scientific">Astyanax mexicanus</name>
    <name type="common">Blind cave fish</name>
    <name type="synonym">Astyanax fasciatus mexicanus</name>
    <dbReference type="NCBI Taxonomy" id="7994"/>
    <lineage>
        <taxon>Eukaryota</taxon>
        <taxon>Metazoa</taxon>
        <taxon>Chordata</taxon>
        <taxon>Craniata</taxon>
        <taxon>Vertebrata</taxon>
        <taxon>Euteleostomi</taxon>
        <taxon>Actinopterygii</taxon>
        <taxon>Neopterygii</taxon>
        <taxon>Teleostei</taxon>
        <taxon>Ostariophysi</taxon>
        <taxon>Characiformes</taxon>
        <taxon>Characoidei</taxon>
        <taxon>Acestrorhamphidae</taxon>
        <taxon>Acestrorhamphinae</taxon>
        <taxon>Astyanax</taxon>
    </lineage>
</organism>
<dbReference type="GO" id="GO:0016020">
    <property type="term" value="C:membrane"/>
    <property type="evidence" value="ECO:0007669"/>
    <property type="project" value="UniProtKB-SubCell"/>
</dbReference>
<evidence type="ECO:0000256" key="6">
    <source>
        <dbReference type="ARBA" id="ARBA00023136"/>
    </source>
</evidence>
<feature type="transmembrane region" description="Helical" evidence="7">
    <location>
        <begin position="189"/>
        <end position="213"/>
    </location>
</feature>
<dbReference type="Proteomes" id="UP000694621">
    <property type="component" value="Unplaced"/>
</dbReference>
<evidence type="ECO:0000256" key="7">
    <source>
        <dbReference type="SAM" id="Phobius"/>
    </source>
</evidence>
<evidence type="ECO:0000313" key="8">
    <source>
        <dbReference type="Ensembl" id="ENSAMXP00005043486.1"/>
    </source>
</evidence>
<dbReference type="Pfam" id="PF04103">
    <property type="entry name" value="CD20"/>
    <property type="match status" value="1"/>
</dbReference>
<feature type="transmembrane region" description="Helical" evidence="7">
    <location>
        <begin position="112"/>
        <end position="137"/>
    </location>
</feature>